<dbReference type="OrthoDB" id="641808at2759"/>
<dbReference type="PANTHER" id="PTHR31865:SF1">
    <property type="entry name" value="INSERTASE, PUTATIVE (DUF1685)-RELATED"/>
    <property type="match status" value="1"/>
</dbReference>
<feature type="compositionally biased region" description="Low complexity" evidence="1">
    <location>
        <begin position="102"/>
        <end position="126"/>
    </location>
</feature>
<dbReference type="AlphaFoldDB" id="A0A6I9QYM2"/>
<protein>
    <submittedName>
        <fullName evidence="3">Uncharacterized protein LOC105041361</fullName>
    </submittedName>
</protein>
<dbReference type="InterPro" id="IPR012881">
    <property type="entry name" value="DUF1685"/>
</dbReference>
<evidence type="ECO:0000256" key="1">
    <source>
        <dbReference type="SAM" id="MobiDB-lite"/>
    </source>
</evidence>
<dbReference type="Proteomes" id="UP000504607">
    <property type="component" value="Chromosome 3"/>
</dbReference>
<dbReference type="PANTHER" id="PTHR31865">
    <property type="entry name" value="OSJNBA0071G03.3 PROTEIN"/>
    <property type="match status" value="1"/>
</dbReference>
<dbReference type="InParanoid" id="A0A6I9QYM2"/>
<dbReference type="Pfam" id="PF07939">
    <property type="entry name" value="DUF1685"/>
    <property type="match status" value="1"/>
</dbReference>
<feature type="region of interest" description="Disordered" evidence="1">
    <location>
        <begin position="102"/>
        <end position="128"/>
    </location>
</feature>
<dbReference type="RefSeq" id="XP_010916607.1">
    <property type="nucleotide sequence ID" value="XM_010918305.3"/>
</dbReference>
<keyword evidence="2" id="KW-1185">Reference proteome</keyword>
<name>A0A6I9QYM2_ELAGV</name>
<reference evidence="3" key="1">
    <citation type="submission" date="2025-08" db="UniProtKB">
        <authorList>
            <consortium name="RefSeq"/>
        </authorList>
    </citation>
    <scope>IDENTIFICATION</scope>
</reference>
<proteinExistence type="predicted"/>
<evidence type="ECO:0000313" key="2">
    <source>
        <dbReference type="Proteomes" id="UP000504607"/>
    </source>
</evidence>
<accession>A0A6I9QYM2</accession>
<dbReference type="KEGG" id="egu:105041361"/>
<sequence length="151" mass="16658">MADPESKVLFVKKRHRSRDSARDKAWLRRKSLRHGRLRGAPVGRSVVDDDVDELRGCMDLGFGFAFDSGDDGTTIVARLARTFPALDLYYAVHKQYHVSVVGSGSGSDSSFDGSPPDSPVSIISPGASPERVKKRLRQWARVVACSVRQRS</sequence>
<gene>
    <name evidence="3" type="primary">LOC105041361</name>
</gene>
<dbReference type="GeneID" id="105041361"/>
<organism evidence="2 3">
    <name type="scientific">Elaeis guineensis var. tenera</name>
    <name type="common">Oil palm</name>
    <dbReference type="NCBI Taxonomy" id="51953"/>
    <lineage>
        <taxon>Eukaryota</taxon>
        <taxon>Viridiplantae</taxon>
        <taxon>Streptophyta</taxon>
        <taxon>Embryophyta</taxon>
        <taxon>Tracheophyta</taxon>
        <taxon>Spermatophyta</taxon>
        <taxon>Magnoliopsida</taxon>
        <taxon>Liliopsida</taxon>
        <taxon>Arecaceae</taxon>
        <taxon>Arecoideae</taxon>
        <taxon>Cocoseae</taxon>
        <taxon>Elaeidinae</taxon>
        <taxon>Elaeis</taxon>
    </lineage>
</organism>
<evidence type="ECO:0000313" key="3">
    <source>
        <dbReference type="RefSeq" id="XP_010916607.1"/>
    </source>
</evidence>